<dbReference type="EMBL" id="KB743396">
    <property type="protein sequence ID" value="EOA99006.1"/>
    <property type="molecule type" value="Genomic_DNA"/>
</dbReference>
<sequence length="69" mass="7368">MQKNAEAGDVNSLSTFAFSRCPSYVPGGAAGNVEDEISSAVLECHIFRAVTPRLCPTVPQTLKENLSNK</sequence>
<organism evidence="1 2">
    <name type="scientific">Anas platyrhynchos</name>
    <name type="common">Mallard</name>
    <name type="synonym">Anas boschas</name>
    <dbReference type="NCBI Taxonomy" id="8839"/>
    <lineage>
        <taxon>Eukaryota</taxon>
        <taxon>Metazoa</taxon>
        <taxon>Chordata</taxon>
        <taxon>Craniata</taxon>
        <taxon>Vertebrata</taxon>
        <taxon>Euteleostomi</taxon>
        <taxon>Archelosauria</taxon>
        <taxon>Archosauria</taxon>
        <taxon>Dinosauria</taxon>
        <taxon>Saurischia</taxon>
        <taxon>Theropoda</taxon>
        <taxon>Coelurosauria</taxon>
        <taxon>Aves</taxon>
        <taxon>Neognathae</taxon>
        <taxon>Galloanserae</taxon>
        <taxon>Anseriformes</taxon>
        <taxon>Anatidae</taxon>
        <taxon>Anatinae</taxon>
        <taxon>Anas</taxon>
    </lineage>
</organism>
<reference evidence="2" key="1">
    <citation type="journal article" date="2013" name="Nat. Genet.">
        <title>The duck genome and transcriptome provide insight into an avian influenza virus reservoir species.</title>
        <authorList>
            <person name="Huang Y."/>
            <person name="Li Y."/>
            <person name="Burt D.W."/>
            <person name="Chen H."/>
            <person name="Zhang Y."/>
            <person name="Qian W."/>
            <person name="Kim H."/>
            <person name="Gan S."/>
            <person name="Zhao Y."/>
            <person name="Li J."/>
            <person name="Yi K."/>
            <person name="Feng H."/>
            <person name="Zhu P."/>
            <person name="Li B."/>
            <person name="Liu Q."/>
            <person name="Fairley S."/>
            <person name="Magor K.E."/>
            <person name="Du Z."/>
            <person name="Hu X."/>
            <person name="Goodman L."/>
            <person name="Tafer H."/>
            <person name="Vignal A."/>
            <person name="Lee T."/>
            <person name="Kim K.W."/>
            <person name="Sheng Z."/>
            <person name="An Y."/>
            <person name="Searle S."/>
            <person name="Herrero J."/>
            <person name="Groenen M.A."/>
            <person name="Crooijmans R.P."/>
            <person name="Faraut T."/>
            <person name="Cai Q."/>
            <person name="Webster R.G."/>
            <person name="Aldridge J.R."/>
            <person name="Warren W.C."/>
            <person name="Bartschat S."/>
            <person name="Kehr S."/>
            <person name="Marz M."/>
            <person name="Stadler P.F."/>
            <person name="Smith J."/>
            <person name="Kraus R.H."/>
            <person name="Zhao Y."/>
            <person name="Ren L."/>
            <person name="Fei J."/>
            <person name="Morisson M."/>
            <person name="Kaiser P."/>
            <person name="Griffin D.K."/>
            <person name="Rao M."/>
            <person name="Pitel F."/>
            <person name="Wang J."/>
            <person name="Li N."/>
        </authorList>
    </citation>
    <scope>NUCLEOTIDE SEQUENCE [LARGE SCALE GENOMIC DNA]</scope>
</reference>
<name>R0JPD1_ANAPL</name>
<protein>
    <submittedName>
        <fullName evidence="1">Uncharacterized protein</fullName>
    </submittedName>
</protein>
<proteinExistence type="predicted"/>
<evidence type="ECO:0000313" key="2">
    <source>
        <dbReference type="Proteomes" id="UP000296049"/>
    </source>
</evidence>
<dbReference type="Proteomes" id="UP000296049">
    <property type="component" value="Unassembled WGS sequence"/>
</dbReference>
<accession>R0JPD1</accession>
<dbReference type="AlphaFoldDB" id="R0JPD1"/>
<evidence type="ECO:0000313" key="1">
    <source>
        <dbReference type="EMBL" id="EOA99006.1"/>
    </source>
</evidence>
<keyword evidence="2" id="KW-1185">Reference proteome</keyword>
<gene>
    <name evidence="1" type="ORF">Anapl_09500</name>
</gene>